<comment type="caution">
    <text evidence="3">The sequence shown here is derived from an EMBL/GenBank/DDBJ whole genome shotgun (WGS) entry which is preliminary data.</text>
</comment>
<feature type="chain" id="PRO_5047527315" description="Secreted protein" evidence="2">
    <location>
        <begin position="23"/>
        <end position="293"/>
    </location>
</feature>
<evidence type="ECO:0000313" key="4">
    <source>
        <dbReference type="Proteomes" id="UP000824166"/>
    </source>
</evidence>
<name>A0ABS6I9T5_9MICC</name>
<evidence type="ECO:0000256" key="2">
    <source>
        <dbReference type="SAM" id="SignalP"/>
    </source>
</evidence>
<reference evidence="3 4" key="1">
    <citation type="submission" date="2021-06" db="EMBL/GenBank/DDBJ databases">
        <authorList>
            <person name="Jeong J.W."/>
        </authorList>
    </citation>
    <scope>NUCLEOTIDE SEQUENCE [LARGE SCALE GENOMIC DNA]</scope>
    <source>
        <strain evidence="3 4">MMS21-TAE1-1</strain>
    </source>
</reference>
<accession>A0ABS6I9T5</accession>
<evidence type="ECO:0000256" key="1">
    <source>
        <dbReference type="SAM" id="MobiDB-lite"/>
    </source>
</evidence>
<feature type="region of interest" description="Disordered" evidence="1">
    <location>
        <begin position="105"/>
        <end position="124"/>
    </location>
</feature>
<evidence type="ECO:0008006" key="5">
    <source>
        <dbReference type="Google" id="ProtNLM"/>
    </source>
</evidence>
<keyword evidence="2" id="KW-0732">Signal</keyword>
<evidence type="ECO:0000313" key="3">
    <source>
        <dbReference type="EMBL" id="MBU8868481.1"/>
    </source>
</evidence>
<gene>
    <name evidence="3" type="ORF">KSW38_19485</name>
</gene>
<dbReference type="RefSeq" id="WP_216926597.1">
    <property type="nucleotide sequence ID" value="NZ_JAHOPC010000014.1"/>
</dbReference>
<organism evidence="3 4">
    <name type="scientific">Paenarthrobacter aromaticivorans</name>
    <dbReference type="NCBI Taxonomy" id="2849150"/>
    <lineage>
        <taxon>Bacteria</taxon>
        <taxon>Bacillati</taxon>
        <taxon>Actinomycetota</taxon>
        <taxon>Actinomycetes</taxon>
        <taxon>Micrococcales</taxon>
        <taxon>Micrococcaceae</taxon>
        <taxon>Paenarthrobacter</taxon>
    </lineage>
</organism>
<keyword evidence="4" id="KW-1185">Reference proteome</keyword>
<protein>
    <recommendedName>
        <fullName evidence="5">Secreted protein</fullName>
    </recommendedName>
</protein>
<sequence>MKKKTVGALILAAGAAATLAAAATPGVSSILTKAAERPVSGITWTAEQFASADAMAEKGLAEAVRRCMAKAGYDYTPASAGQEKVDLKNAIGFNTLTVEDARASGYSVTKPRGPGEPAPDSDLGKLFADPGFQKALHGGEPQEENMVQSSSGTGMLAGGCTGEGITAIYANANDYMRATGLAYNSVLVATQAAVEDPGIQAAVNGWKDCMSTTAFPYSTPGEAVSAGLAAGGQKELKIAVTDATCRESTGFDAKLNTVLDKYLTTRMQELDSEVAAVQQIRREASARAAAMMG</sequence>
<dbReference type="EMBL" id="JAHOPC010000014">
    <property type="protein sequence ID" value="MBU8868481.1"/>
    <property type="molecule type" value="Genomic_DNA"/>
</dbReference>
<dbReference type="Proteomes" id="UP000824166">
    <property type="component" value="Unassembled WGS sequence"/>
</dbReference>
<feature type="signal peptide" evidence="2">
    <location>
        <begin position="1"/>
        <end position="22"/>
    </location>
</feature>
<proteinExistence type="predicted"/>